<dbReference type="GO" id="GO:0005576">
    <property type="term" value="C:extracellular region"/>
    <property type="evidence" value="ECO:0007669"/>
    <property type="project" value="TreeGrafter"/>
</dbReference>
<name>H2ARP6_KAZAF</name>
<evidence type="ECO:0000256" key="2">
    <source>
        <dbReference type="ARBA" id="ARBA00022801"/>
    </source>
</evidence>
<evidence type="ECO:0000313" key="5">
    <source>
        <dbReference type="Proteomes" id="UP000005220"/>
    </source>
</evidence>
<gene>
    <name evidence="4" type="primary">KAFR0C00510</name>
    <name evidence="4" type="ORF">KAFR_0C00510</name>
</gene>
<dbReference type="STRING" id="1071382.H2ARP6"/>
<reference evidence="4 5" key="1">
    <citation type="journal article" date="2011" name="Proc. Natl. Acad. Sci. U.S.A.">
        <title>Evolutionary erosion of yeast sex chromosomes by mating-type switching accidents.</title>
        <authorList>
            <person name="Gordon J.L."/>
            <person name="Armisen D."/>
            <person name="Proux-Wera E."/>
            <person name="Oheigeartaigh S.S."/>
            <person name="Byrne K.P."/>
            <person name="Wolfe K.H."/>
        </authorList>
    </citation>
    <scope>NUCLEOTIDE SEQUENCE [LARGE SCALE GENOMIC DNA]</scope>
    <source>
        <strain evidence="5">ATCC 22294 / BCRC 22015 / CBS 2517 / CECT 1963 / NBRC 1671 / NRRL Y-8276</strain>
    </source>
</reference>
<dbReference type="GO" id="GO:0009251">
    <property type="term" value="P:glucan catabolic process"/>
    <property type="evidence" value="ECO:0007669"/>
    <property type="project" value="TreeGrafter"/>
</dbReference>
<dbReference type="KEGG" id="kaf:KAFR_0C00510"/>
<dbReference type="HOGENOM" id="CLU_004624_8_2_1"/>
<dbReference type="Gene3D" id="3.20.20.80">
    <property type="entry name" value="Glycosidases"/>
    <property type="match status" value="1"/>
</dbReference>
<dbReference type="PANTHER" id="PTHR31297">
    <property type="entry name" value="GLUCAN ENDO-1,6-BETA-GLUCOSIDASE B"/>
    <property type="match status" value="1"/>
</dbReference>
<organism evidence="4 5">
    <name type="scientific">Kazachstania africana (strain ATCC 22294 / BCRC 22015 / CBS 2517 / CECT 1963 / NBRC 1671 / NRRL Y-8276)</name>
    <name type="common">Yeast</name>
    <name type="synonym">Kluyveromyces africanus</name>
    <dbReference type="NCBI Taxonomy" id="1071382"/>
    <lineage>
        <taxon>Eukaryota</taxon>
        <taxon>Fungi</taxon>
        <taxon>Dikarya</taxon>
        <taxon>Ascomycota</taxon>
        <taxon>Saccharomycotina</taxon>
        <taxon>Saccharomycetes</taxon>
        <taxon>Saccharomycetales</taxon>
        <taxon>Saccharomycetaceae</taxon>
        <taxon>Kazachstania</taxon>
    </lineage>
</organism>
<dbReference type="InterPro" id="IPR017853">
    <property type="entry name" value="GH"/>
</dbReference>
<keyword evidence="5" id="KW-1185">Reference proteome</keyword>
<dbReference type="InParanoid" id="H2ARP6"/>
<dbReference type="OrthoDB" id="1887033at2759"/>
<keyword evidence="2" id="KW-0378">Hydrolase</keyword>
<dbReference type="Proteomes" id="UP000005220">
    <property type="component" value="Chromosome 3"/>
</dbReference>
<evidence type="ECO:0008006" key="6">
    <source>
        <dbReference type="Google" id="ProtNLM"/>
    </source>
</evidence>
<evidence type="ECO:0000313" key="4">
    <source>
        <dbReference type="EMBL" id="CCF57046.1"/>
    </source>
</evidence>
<dbReference type="InterPro" id="IPR050386">
    <property type="entry name" value="Glycosyl_hydrolase_5"/>
</dbReference>
<dbReference type="AlphaFoldDB" id="H2ARP6"/>
<dbReference type="GeneID" id="13885583"/>
<dbReference type="FunFam" id="3.20.20.80:FF:000100">
    <property type="entry name" value="Glycoside hydrolase superfamily"/>
    <property type="match status" value="1"/>
</dbReference>
<protein>
    <recommendedName>
        <fullName evidence="6">Glycoside hydrolase family 5 domain-containing protein</fullName>
    </recommendedName>
</protein>
<evidence type="ECO:0000256" key="3">
    <source>
        <dbReference type="ARBA" id="ARBA00023295"/>
    </source>
</evidence>
<dbReference type="GO" id="GO:0005737">
    <property type="term" value="C:cytoplasm"/>
    <property type="evidence" value="ECO:0007669"/>
    <property type="project" value="UniProtKB-ARBA"/>
</dbReference>
<dbReference type="RefSeq" id="XP_003956181.1">
    <property type="nucleotide sequence ID" value="XM_003956132.1"/>
</dbReference>
<keyword evidence="3" id="KW-0326">Glycosidase</keyword>
<dbReference type="eggNOG" id="ENOG502QVVM">
    <property type="taxonomic scope" value="Eukaryota"/>
</dbReference>
<dbReference type="FunCoup" id="H2ARP6">
    <property type="interactions" value="50"/>
</dbReference>
<comment type="similarity">
    <text evidence="1">Belongs to the glycosyl hydrolase 5 (cellulase A) family.</text>
</comment>
<dbReference type="PANTHER" id="PTHR31297:SF43">
    <property type="entry name" value="GLUCAN 1,3-BETA-GLUCOSIDASE 3"/>
    <property type="match status" value="1"/>
</dbReference>
<proteinExistence type="inferred from homology"/>
<sequence>MPLLKSIKEKFEHSKLTPKSHAALEPSIPSTSSEIDQKTIYRYRYNYGVNLGSLFVLEPWIYNTMFEEGGNDEFHAISNYMQKHSVNEAIAKLSEHYNAYISKIDWNWLRTQANVTALRVPIGYWHVKNGDFLSHLPFEPLRKVYEGAKPWEFLRELVKTAQSYNIGILIDVHGLPGGANTDAHSGIQNPKPTFFQESKYVSTMTDEILPFIVQDICSNYVNIIGLQIINESVFNNNAKGQKKYYSKAISSIREIDSTLPIVISDGWWPDQWADWLVQNKLDSAVVVDSHIYRCFSEDDKSKHAGQIIEGLPQSVNFPYDKADYMVGEFSCVLDNATWNKTQGDRNVHIHDFGNAETKIFSQVSSWGWFFWTLQFQYGDGGEWGFVPMMEKGNLLKRRNIPVNIPKEKVDNIISEHVEYWKKNGGENFEHWRYEDGIKTAIADIQMFDKFDCSSLGRWHSWMVQRREQYIKLKNDSEYMWEWEQGFQRGLKEFNKN</sequence>
<accession>H2ARP6</accession>
<dbReference type="EMBL" id="HE650823">
    <property type="protein sequence ID" value="CCF57046.1"/>
    <property type="molecule type" value="Genomic_DNA"/>
</dbReference>
<evidence type="ECO:0000256" key="1">
    <source>
        <dbReference type="ARBA" id="ARBA00005641"/>
    </source>
</evidence>
<dbReference type="GO" id="GO:0046557">
    <property type="term" value="F:glucan endo-1,6-beta-glucosidase activity"/>
    <property type="evidence" value="ECO:0007669"/>
    <property type="project" value="TreeGrafter"/>
</dbReference>
<dbReference type="SUPFAM" id="SSF51445">
    <property type="entry name" value="(Trans)glycosidases"/>
    <property type="match status" value="1"/>
</dbReference>
<dbReference type="GO" id="GO:0009986">
    <property type="term" value="C:cell surface"/>
    <property type="evidence" value="ECO:0007669"/>
    <property type="project" value="TreeGrafter"/>
</dbReference>